<dbReference type="Pfam" id="PF00300">
    <property type="entry name" value="His_Phos_1"/>
    <property type="match status" value="1"/>
</dbReference>
<dbReference type="PANTHER" id="PTHR21340:SF0">
    <property type="entry name" value="BIS(5'-NUCLEOSYL)-TETRAPHOSPHATASE [ASYMMETRICAL]"/>
    <property type="match status" value="1"/>
</dbReference>
<dbReference type="InterPro" id="IPR013078">
    <property type="entry name" value="His_Pase_superF_clade-1"/>
</dbReference>
<organism evidence="3 4">
    <name type="scientific">Microlunatus kandeliicorticis</name>
    <dbReference type="NCBI Taxonomy" id="1759536"/>
    <lineage>
        <taxon>Bacteria</taxon>
        <taxon>Bacillati</taxon>
        <taxon>Actinomycetota</taxon>
        <taxon>Actinomycetes</taxon>
        <taxon>Propionibacteriales</taxon>
        <taxon>Propionibacteriaceae</taxon>
        <taxon>Microlunatus</taxon>
    </lineage>
</organism>
<name>A0A7W3IVV5_9ACTN</name>
<accession>A0A7W3IVV5</accession>
<dbReference type="InterPro" id="IPR051325">
    <property type="entry name" value="Nudix_hydrolase_domain"/>
</dbReference>
<proteinExistence type="predicted"/>
<protein>
    <submittedName>
        <fullName evidence="3">8-oxo-dGTP diphosphatase</fullName>
        <ecNumber evidence="3">3.6.1.55</ecNumber>
    </submittedName>
</protein>
<keyword evidence="1 3" id="KW-0378">Hydrolase</keyword>
<dbReference type="Gene3D" id="3.40.50.1240">
    <property type="entry name" value="Phosphoglycerate mutase-like"/>
    <property type="match status" value="1"/>
</dbReference>
<dbReference type="AlphaFoldDB" id="A0A7W3IVV5"/>
<dbReference type="InterPro" id="IPR015797">
    <property type="entry name" value="NUDIX_hydrolase-like_dom_sf"/>
</dbReference>
<dbReference type="GO" id="GO:0004081">
    <property type="term" value="F:bis(5'-nucleosyl)-tetraphosphatase (asymmetrical) activity"/>
    <property type="evidence" value="ECO:0007669"/>
    <property type="project" value="TreeGrafter"/>
</dbReference>
<dbReference type="SMART" id="SM00855">
    <property type="entry name" value="PGAM"/>
    <property type="match status" value="1"/>
</dbReference>
<dbReference type="EC" id="3.6.1.55" evidence="3"/>
<dbReference type="Proteomes" id="UP000523079">
    <property type="component" value="Unassembled WGS sequence"/>
</dbReference>
<dbReference type="EMBL" id="JACGWT010000007">
    <property type="protein sequence ID" value="MBA8796204.1"/>
    <property type="molecule type" value="Genomic_DNA"/>
</dbReference>
<dbReference type="Gene3D" id="3.90.79.10">
    <property type="entry name" value="Nucleoside Triphosphate Pyrophosphohydrolase"/>
    <property type="match status" value="1"/>
</dbReference>
<keyword evidence="4" id="KW-1185">Reference proteome</keyword>
<evidence type="ECO:0000256" key="1">
    <source>
        <dbReference type="ARBA" id="ARBA00022801"/>
    </source>
</evidence>
<dbReference type="GO" id="GO:0006167">
    <property type="term" value="P:AMP biosynthetic process"/>
    <property type="evidence" value="ECO:0007669"/>
    <property type="project" value="TreeGrafter"/>
</dbReference>
<comment type="caution">
    <text evidence="3">The sequence shown here is derived from an EMBL/GenBank/DDBJ whole genome shotgun (WGS) entry which is preliminary data.</text>
</comment>
<dbReference type="CDD" id="cd03673">
    <property type="entry name" value="NUDIX_Ap6A_hydrolase"/>
    <property type="match status" value="1"/>
</dbReference>
<sequence length="294" mass="32896">MARTKIVHAGGAVVLREHDGRREVAIVHRRKYNDWSLPKGKTENGETVPVAAVRELWEEAAARVRLGTPLDRTVYALDKDTRKHVAWWVGIAHEVHKRAPDREIDMVSWLPIKLALKRLSYKEDRALVEQALDQPPTTPLIIVRHAKAMDRKDWTHPDQGRPLRAAGRVQARRLVPLLAAYGVVDLVSSSSSRCLSTVLPYAQRYAIEPEREQRLTEEEGTGDAEAVAAVLERVRERVVLSGRPAAVCGHRPVLPHMLAALDIPDRPMATAECLVAHLTSTGEVHALERHRPPT</sequence>
<reference evidence="3 4" key="1">
    <citation type="submission" date="2020-07" db="EMBL/GenBank/DDBJ databases">
        <title>Sequencing the genomes of 1000 actinobacteria strains.</title>
        <authorList>
            <person name="Klenk H.-P."/>
        </authorList>
    </citation>
    <scope>NUCLEOTIDE SEQUENCE [LARGE SCALE GENOMIC DNA]</scope>
    <source>
        <strain evidence="3 4">DSM 100723</strain>
    </source>
</reference>
<dbReference type="SUPFAM" id="SSF55811">
    <property type="entry name" value="Nudix"/>
    <property type="match status" value="1"/>
</dbReference>
<feature type="domain" description="Nudix hydrolase" evidence="2">
    <location>
        <begin position="5"/>
        <end position="133"/>
    </location>
</feature>
<dbReference type="GO" id="GO:0035539">
    <property type="term" value="F:8-oxo-7,8-dihydrodeoxyguanosine triphosphate pyrophosphatase activity"/>
    <property type="evidence" value="ECO:0007669"/>
    <property type="project" value="UniProtKB-EC"/>
</dbReference>
<gene>
    <name evidence="3" type="ORF">FHX74_003857</name>
</gene>
<evidence type="ECO:0000313" key="4">
    <source>
        <dbReference type="Proteomes" id="UP000523079"/>
    </source>
</evidence>
<dbReference type="GO" id="GO:0006754">
    <property type="term" value="P:ATP biosynthetic process"/>
    <property type="evidence" value="ECO:0007669"/>
    <property type="project" value="TreeGrafter"/>
</dbReference>
<dbReference type="SUPFAM" id="SSF53254">
    <property type="entry name" value="Phosphoglycerate mutase-like"/>
    <property type="match status" value="1"/>
</dbReference>
<dbReference type="PANTHER" id="PTHR21340">
    <property type="entry name" value="DIADENOSINE 5,5-P1,P4-TETRAPHOSPHATE PYROPHOSPHOHYDROLASE MUTT"/>
    <property type="match status" value="1"/>
</dbReference>
<dbReference type="Pfam" id="PF00293">
    <property type="entry name" value="NUDIX"/>
    <property type="match status" value="1"/>
</dbReference>
<dbReference type="RefSeq" id="WP_182561832.1">
    <property type="nucleotide sequence ID" value="NZ_JACGWT010000007.1"/>
</dbReference>
<dbReference type="PROSITE" id="PS51462">
    <property type="entry name" value="NUDIX"/>
    <property type="match status" value="1"/>
</dbReference>
<evidence type="ECO:0000313" key="3">
    <source>
        <dbReference type="EMBL" id="MBA8796204.1"/>
    </source>
</evidence>
<evidence type="ECO:0000259" key="2">
    <source>
        <dbReference type="PROSITE" id="PS51462"/>
    </source>
</evidence>
<dbReference type="InterPro" id="IPR029033">
    <property type="entry name" value="His_PPase_superfam"/>
</dbReference>
<dbReference type="InterPro" id="IPR000086">
    <property type="entry name" value="NUDIX_hydrolase_dom"/>
</dbReference>